<dbReference type="PANTHER" id="PTHR33744">
    <property type="entry name" value="CARBOHYDRATE DIACID REGULATOR"/>
    <property type="match status" value="1"/>
</dbReference>
<dbReference type="PANTHER" id="PTHR33744:SF1">
    <property type="entry name" value="DNA-BINDING TRANSCRIPTIONAL ACTIVATOR ADER"/>
    <property type="match status" value="1"/>
</dbReference>
<evidence type="ECO:0000313" key="3">
    <source>
        <dbReference type="EMBL" id="MEU3787291.1"/>
    </source>
</evidence>
<dbReference type="InterPro" id="IPR012914">
    <property type="entry name" value="PucR_dom"/>
</dbReference>
<accession>A0ABV2ZXJ3</accession>
<dbReference type="RefSeq" id="WP_334574511.1">
    <property type="nucleotide sequence ID" value="NZ_JBEZVE010000039.1"/>
</dbReference>
<dbReference type="InterPro" id="IPR042070">
    <property type="entry name" value="PucR_C-HTH_sf"/>
</dbReference>
<protein>
    <submittedName>
        <fullName evidence="3">PucR family transcriptional regulator</fullName>
    </submittedName>
</protein>
<dbReference type="Proteomes" id="UP001550739">
    <property type="component" value="Unassembled WGS sequence"/>
</dbReference>
<evidence type="ECO:0000259" key="1">
    <source>
        <dbReference type="Pfam" id="PF07905"/>
    </source>
</evidence>
<dbReference type="Gene3D" id="1.10.10.2840">
    <property type="entry name" value="PucR C-terminal helix-turn-helix domain"/>
    <property type="match status" value="1"/>
</dbReference>
<feature type="domain" description="Purine catabolism PurC-like" evidence="1">
    <location>
        <begin position="13"/>
        <end position="128"/>
    </location>
</feature>
<evidence type="ECO:0000313" key="4">
    <source>
        <dbReference type="Proteomes" id="UP001550739"/>
    </source>
</evidence>
<dbReference type="Pfam" id="PF07905">
    <property type="entry name" value="PucR"/>
    <property type="match status" value="1"/>
</dbReference>
<dbReference type="Pfam" id="PF13556">
    <property type="entry name" value="HTH_30"/>
    <property type="match status" value="1"/>
</dbReference>
<dbReference type="InterPro" id="IPR025736">
    <property type="entry name" value="PucR_C-HTH_dom"/>
</dbReference>
<organism evidence="3 4">
    <name type="scientific">Streptomyces sp. 900129855</name>
    <dbReference type="NCBI Taxonomy" id="3155129"/>
    <lineage>
        <taxon>Bacteria</taxon>
        <taxon>Bacillati</taxon>
        <taxon>Actinomycetota</taxon>
        <taxon>Actinomycetes</taxon>
        <taxon>Kitasatosporales</taxon>
        <taxon>Streptomycetaceae</taxon>
        <taxon>Streptomyces</taxon>
    </lineage>
</organism>
<keyword evidence="4" id="KW-1185">Reference proteome</keyword>
<dbReference type="InterPro" id="IPR051448">
    <property type="entry name" value="CdaR-like_regulators"/>
</dbReference>
<evidence type="ECO:0000259" key="2">
    <source>
        <dbReference type="Pfam" id="PF13556"/>
    </source>
</evidence>
<reference evidence="3 4" key="1">
    <citation type="submission" date="2024-06" db="EMBL/GenBank/DDBJ databases">
        <title>The Natural Products Discovery Center: Release of the First 8490 Sequenced Strains for Exploring Actinobacteria Biosynthetic Diversity.</title>
        <authorList>
            <person name="Kalkreuter E."/>
            <person name="Kautsar S.A."/>
            <person name="Yang D."/>
            <person name="Bader C.D."/>
            <person name="Teijaro C.N."/>
            <person name="Fluegel L."/>
            <person name="Davis C.M."/>
            <person name="Simpson J.R."/>
            <person name="Lauterbach L."/>
            <person name="Steele A.D."/>
            <person name="Gui C."/>
            <person name="Meng S."/>
            <person name="Li G."/>
            <person name="Viehrig K."/>
            <person name="Ye F."/>
            <person name="Su P."/>
            <person name="Kiefer A.F."/>
            <person name="Nichols A."/>
            <person name="Cepeda A.J."/>
            <person name="Yan W."/>
            <person name="Fan B."/>
            <person name="Jiang Y."/>
            <person name="Adhikari A."/>
            <person name="Zheng C.-J."/>
            <person name="Schuster L."/>
            <person name="Cowan T.M."/>
            <person name="Smanski M.J."/>
            <person name="Chevrette M.G."/>
            <person name="De Carvalho L.P.S."/>
            <person name="Shen B."/>
        </authorList>
    </citation>
    <scope>NUCLEOTIDE SEQUENCE [LARGE SCALE GENOMIC DNA]</scope>
    <source>
        <strain evidence="3 4">NPDC033843</strain>
    </source>
</reference>
<proteinExistence type="predicted"/>
<sequence>MSAVGVPLGWLTRHQDLRLTVLAGRDGLDRDVVWAHSIELIDPAPWLNGGELVLTTGLRLVAAPDACEDYVARLAKAQVAALGFGVGLSHERVPEPLVEAAEGAGLPLLEVPLPTPFLAVTKAVMERLAQQQYEGLVQASRIQPRMTRAALHGGAQAVVRELAVSTRTAVALLDHEGRVRAAHPPGAGAAETARFAGLGGPERATASASCDQDGVTAVQQVRVGPRVHGRLVLVAERTLTPVDHLLLGHAASLVALEAEKPLRLRDEQNHVNGLFLRLLLDGTVPAAVAREHLAEAGFPVRDGIRVLSLRGGSPRQALEAVGTQYAERGLPVFGRVYEGCAAVLLPAGHAATAHTVVAGARAGLRGHLSAGLSAAHDLAEGPAALTEAMNAASVAQTRGGCDVVLFESLAGGLLAALPETRRVLATLAETQLTPLAAHDTAHGTDLLVSLRAFLEHNGGWEAASAALGVHRHTLRSRMERVRSVLGADLDSAHVRAELLLALSAWQKPDDRGHRG</sequence>
<feature type="domain" description="PucR C-terminal helix-turn-helix" evidence="2">
    <location>
        <begin position="446"/>
        <end position="503"/>
    </location>
</feature>
<gene>
    <name evidence="3" type="ORF">AB0E89_43360</name>
</gene>
<dbReference type="EMBL" id="JBEZVE010000039">
    <property type="protein sequence ID" value="MEU3787291.1"/>
    <property type="molecule type" value="Genomic_DNA"/>
</dbReference>
<comment type="caution">
    <text evidence="3">The sequence shown here is derived from an EMBL/GenBank/DDBJ whole genome shotgun (WGS) entry which is preliminary data.</text>
</comment>
<name>A0ABV2ZXJ3_9ACTN</name>